<dbReference type="AlphaFoldDB" id="A0A6A6P8N2"/>
<reference evidence="1" key="1">
    <citation type="journal article" date="2020" name="Stud. Mycol.">
        <title>101 Dothideomycetes genomes: a test case for predicting lifestyles and emergence of pathogens.</title>
        <authorList>
            <person name="Haridas S."/>
            <person name="Albert R."/>
            <person name="Binder M."/>
            <person name="Bloem J."/>
            <person name="Labutti K."/>
            <person name="Salamov A."/>
            <person name="Andreopoulos B."/>
            <person name="Baker S."/>
            <person name="Barry K."/>
            <person name="Bills G."/>
            <person name="Bluhm B."/>
            <person name="Cannon C."/>
            <person name="Castanera R."/>
            <person name="Culley D."/>
            <person name="Daum C."/>
            <person name="Ezra D."/>
            <person name="Gonzalez J."/>
            <person name="Henrissat B."/>
            <person name="Kuo A."/>
            <person name="Liang C."/>
            <person name="Lipzen A."/>
            <person name="Lutzoni F."/>
            <person name="Magnuson J."/>
            <person name="Mondo S."/>
            <person name="Nolan M."/>
            <person name="Ohm R."/>
            <person name="Pangilinan J."/>
            <person name="Park H.-J."/>
            <person name="Ramirez L."/>
            <person name="Alfaro M."/>
            <person name="Sun H."/>
            <person name="Tritt A."/>
            <person name="Yoshinaga Y."/>
            <person name="Zwiers L.-H."/>
            <person name="Turgeon B."/>
            <person name="Goodwin S."/>
            <person name="Spatafora J."/>
            <person name="Crous P."/>
            <person name="Grigoriev I."/>
        </authorList>
    </citation>
    <scope>NUCLEOTIDE SEQUENCE</scope>
    <source>
        <strain evidence="1">ATCC 16933</strain>
    </source>
</reference>
<name>A0A6A6P8N2_9PEZI</name>
<keyword evidence="2" id="KW-1185">Reference proteome</keyword>
<dbReference type="OrthoDB" id="437457at2759"/>
<dbReference type="EMBL" id="MU001673">
    <property type="protein sequence ID" value="KAF2460226.1"/>
    <property type="molecule type" value="Genomic_DNA"/>
</dbReference>
<organism evidence="1 2">
    <name type="scientific">Lineolata rhizophorae</name>
    <dbReference type="NCBI Taxonomy" id="578093"/>
    <lineage>
        <taxon>Eukaryota</taxon>
        <taxon>Fungi</taxon>
        <taxon>Dikarya</taxon>
        <taxon>Ascomycota</taxon>
        <taxon>Pezizomycotina</taxon>
        <taxon>Dothideomycetes</taxon>
        <taxon>Dothideomycetes incertae sedis</taxon>
        <taxon>Lineolatales</taxon>
        <taxon>Lineolataceae</taxon>
        <taxon>Lineolata</taxon>
    </lineage>
</organism>
<evidence type="ECO:0000313" key="2">
    <source>
        <dbReference type="Proteomes" id="UP000799766"/>
    </source>
</evidence>
<proteinExistence type="predicted"/>
<sequence length="358" mass="40788">MKDFVRPPVITNDKIKGYTRAILLRPDEEEPEFVWLPYEEPYPGLQRPKVTDVLGEEADRKAIGPTIGDPVLRRLMHHGLWIIGNGMRMSGFLATKGNKALRNIVGLEATAWLPVFHGSVLIFGSKQLSGEPKTLDDLDTGDLRPAVNYLSWYQNAAKPLRLARELTYPVQGVRIVGNGITWEEALESNMIVEVTVSPMENMFWRTPPTTVSLRLGLPILMTKSPKYQWTTKPENPGFNRHVPALQVCCDPSYAFRTSKGTLTGFGRMSEWWLHDAKEVILAREDRKPLHVYHVMALIDFFGTLLPFFRQYSAAPDDRKQGCMEDILAKISKESFLAFFNDWKKANRFSSEIPSMYEI</sequence>
<gene>
    <name evidence="1" type="ORF">BDY21DRAFT_419098</name>
</gene>
<dbReference type="Proteomes" id="UP000799766">
    <property type="component" value="Unassembled WGS sequence"/>
</dbReference>
<evidence type="ECO:0000313" key="1">
    <source>
        <dbReference type="EMBL" id="KAF2460226.1"/>
    </source>
</evidence>
<accession>A0A6A6P8N2</accession>
<protein>
    <submittedName>
        <fullName evidence="1">Uncharacterized protein</fullName>
    </submittedName>
</protein>